<evidence type="ECO:0000313" key="3">
    <source>
        <dbReference type="Proteomes" id="UP000298196"/>
    </source>
</evidence>
<comment type="caution">
    <text evidence="2">The sequence shown here is derived from an EMBL/GenBank/DDBJ whole genome shotgun (WGS) entry which is preliminary data.</text>
</comment>
<dbReference type="Proteomes" id="UP000298196">
    <property type="component" value="Unassembled WGS sequence"/>
</dbReference>
<name>A0A4Z0NGM7_SALET</name>
<dbReference type="Pfam" id="PF16967">
    <property type="entry name" value="TcfC"/>
    <property type="match status" value="1"/>
</dbReference>
<proteinExistence type="predicted"/>
<keyword evidence="3" id="KW-1185">Reference proteome</keyword>
<feature type="non-terminal residue" evidence="2">
    <location>
        <position position="80"/>
    </location>
</feature>
<organism evidence="2 3">
    <name type="scientific">Salmonella enterica subsp. enterica serovar Poona</name>
    <dbReference type="NCBI Taxonomy" id="436295"/>
    <lineage>
        <taxon>Bacteria</taxon>
        <taxon>Pseudomonadati</taxon>
        <taxon>Pseudomonadota</taxon>
        <taxon>Gammaproteobacteria</taxon>
        <taxon>Enterobacterales</taxon>
        <taxon>Enterobacteriaceae</taxon>
        <taxon>Salmonella</taxon>
    </lineage>
</organism>
<evidence type="ECO:0000259" key="1">
    <source>
        <dbReference type="Pfam" id="PF16967"/>
    </source>
</evidence>
<protein>
    <recommendedName>
        <fullName evidence="1">Pilus assembly protein E-set like domain-containing protein</fullName>
    </recommendedName>
</protein>
<sequence>PGLVQGPRIAPSDISRGSALLGSQCLTPGMHTLDTHSLPPGSYPLALRIYEDGILRRTESQPFSKGGNSFSAQTQCCLLS</sequence>
<feature type="domain" description="Pilus assembly protein E-set like" evidence="1">
    <location>
        <begin position="6"/>
        <end position="65"/>
    </location>
</feature>
<dbReference type="EMBL" id="PYKI01001126">
    <property type="protein sequence ID" value="TGD94807.1"/>
    <property type="molecule type" value="Genomic_DNA"/>
</dbReference>
<gene>
    <name evidence="2" type="ORF">C9F07_10475</name>
</gene>
<dbReference type="AlphaFoldDB" id="A0A4Z0NGM7"/>
<dbReference type="InterPro" id="IPR032636">
    <property type="entry name" value="Pilus_assem_E-set-like_dom"/>
</dbReference>
<evidence type="ECO:0000313" key="2">
    <source>
        <dbReference type="EMBL" id="TGD94807.1"/>
    </source>
</evidence>
<reference evidence="2 3" key="1">
    <citation type="submission" date="2018-03" db="EMBL/GenBank/DDBJ databases">
        <title>Non-Typhoidal Salmonella genome sequencing and assembly.</title>
        <authorList>
            <person name="Matchawe C."/>
        </authorList>
    </citation>
    <scope>NUCLEOTIDE SEQUENCE [LARGE SCALE GENOMIC DNA]</scope>
    <source>
        <strain evidence="2 3">22sa</strain>
    </source>
</reference>
<accession>A0A4Z0NGM7</accession>
<feature type="non-terminal residue" evidence="2">
    <location>
        <position position="1"/>
    </location>
</feature>